<sequence>MPRENKKRGRRMENGQKRKLEDDEQQEQSIKRRKSVDDADDHIPPERPFYGLLDDDEQEFFRGADETLEANEFGDNDDKKSFLTNIYKEAEGKELKMANSQGCSRLLEKLIQLSSAEQCQNLFQKFAGNFVSLMTHRFASHCCEALFIRAAPIDLETSILDVLGEIDGSIGYLITDAYASHVLRVLLLILAGEPLSESRYVLRSKKKENTSVAQETQSRTVPNVAGLSTDKLRALATHPNANPTLQLLLRLELTHFGKQRAKDETSIIRTLLPEEPITAESDSASFLSGMVYDPVGSHLVEMIVKAAPAKLFKNLYKAILFERLPSYSRNDIASHVACRVIERLGHDDLLELHEIMIEHISDLLRKNRTNVVRTLIERCTVREIDTKVIALQIYNTWNTPEGFEVAKLLKTVQPVLSTSTTEPDPAMTEIEVTEPVKKHFNLLAQAMLIVPGALSALILDALVTLDSKTLLDMSCDPIVSRTVQAALTSKSSSIITTRKLVQHFYGQIGDMALDKAASHVVDCIWEGTHGLAFIRERIAEELAENEAQLRDSPFGRAVWKNWKMDMYKRRRADWVKQSKVKASNDGFQSFSEIDAHKNSNGDAKTPIQLARERHARERRNNVGSTSNKPDRGRRSARAPLPEAGPSTSAAAA</sequence>
<dbReference type="OrthoDB" id="392571at2759"/>
<feature type="compositionally biased region" description="Basic and acidic residues" evidence="7">
    <location>
        <begin position="610"/>
        <end position="620"/>
    </location>
</feature>
<dbReference type="EMBL" id="CP051142">
    <property type="protein sequence ID" value="QIX00334.1"/>
    <property type="molecule type" value="Genomic_DNA"/>
</dbReference>
<feature type="region of interest" description="Disordered" evidence="7">
    <location>
        <begin position="591"/>
        <end position="652"/>
    </location>
</feature>
<feature type="compositionally biased region" description="Basic residues" evidence="7">
    <location>
        <begin position="1"/>
        <end position="10"/>
    </location>
</feature>
<dbReference type="Proteomes" id="UP000503462">
    <property type="component" value="Chromosome 4"/>
</dbReference>
<dbReference type="Gene3D" id="1.25.10.10">
    <property type="entry name" value="Leucine-rich Repeat Variant"/>
    <property type="match status" value="3"/>
</dbReference>
<accession>A0A6H0Y011</accession>
<evidence type="ECO:0000256" key="3">
    <source>
        <dbReference type="ARBA" id="ARBA00022737"/>
    </source>
</evidence>
<proteinExistence type="predicted"/>
<feature type="compositionally biased region" description="Basic and acidic residues" evidence="7">
    <location>
        <begin position="11"/>
        <end position="21"/>
    </location>
</feature>
<comment type="subcellular location">
    <subcellularLocation>
        <location evidence="1">Nucleus</location>
        <location evidence="1">Nucleolus</location>
    </subcellularLocation>
</comment>
<name>A0A6H0Y011_9PEZI</name>
<protein>
    <recommendedName>
        <fullName evidence="2">Nucleolar protein 9</fullName>
    </recommendedName>
    <alternativeName>
        <fullName evidence="5 6">Pumilio domain-containing protein NOP9</fullName>
    </alternativeName>
</protein>
<dbReference type="PANTHER" id="PTHR13102">
    <property type="entry name" value="NUCLEOLAR PROTEIN 9"/>
    <property type="match status" value="1"/>
</dbReference>
<dbReference type="AlphaFoldDB" id="A0A6H0Y011"/>
<evidence type="ECO:0000256" key="4">
    <source>
        <dbReference type="ARBA" id="ARBA00024893"/>
    </source>
</evidence>
<evidence type="ECO:0000256" key="2">
    <source>
        <dbReference type="ARBA" id="ARBA00016427"/>
    </source>
</evidence>
<reference evidence="8 9" key="1">
    <citation type="journal article" date="2016" name="Sci. Rep.">
        <title>Peltaster fructicola genome reveals evolution from an invasive phytopathogen to an ectophytic parasite.</title>
        <authorList>
            <person name="Xu C."/>
            <person name="Chen H."/>
            <person name="Gleason M.L."/>
            <person name="Xu J.R."/>
            <person name="Liu H."/>
            <person name="Zhang R."/>
            <person name="Sun G."/>
        </authorList>
    </citation>
    <scope>NUCLEOTIDE SEQUENCE [LARGE SCALE GENOMIC DNA]</scope>
    <source>
        <strain evidence="8 9">LNHT1506</strain>
    </source>
</reference>
<dbReference type="InterPro" id="IPR001313">
    <property type="entry name" value="Pumilio_RNA-bd_rpt"/>
</dbReference>
<dbReference type="GO" id="GO:0003723">
    <property type="term" value="F:RNA binding"/>
    <property type="evidence" value="ECO:0007669"/>
    <property type="project" value="InterPro"/>
</dbReference>
<dbReference type="SMART" id="SM00025">
    <property type="entry name" value="Pumilio"/>
    <property type="match status" value="8"/>
</dbReference>
<evidence type="ECO:0000313" key="8">
    <source>
        <dbReference type="EMBL" id="QIX00334.1"/>
    </source>
</evidence>
<dbReference type="Pfam" id="PF22493">
    <property type="entry name" value="PUF_NOP9"/>
    <property type="match status" value="1"/>
</dbReference>
<evidence type="ECO:0000256" key="6">
    <source>
        <dbReference type="ARBA" id="ARBA00031929"/>
    </source>
</evidence>
<evidence type="ECO:0000256" key="1">
    <source>
        <dbReference type="ARBA" id="ARBA00004604"/>
    </source>
</evidence>
<dbReference type="GO" id="GO:0000480">
    <property type="term" value="P:endonucleolytic cleavage in 5'-ETS of tricistronic rRNA transcript (SSU-rRNA, 5.8S rRNA, LSU-rRNA)"/>
    <property type="evidence" value="ECO:0007669"/>
    <property type="project" value="TreeGrafter"/>
</dbReference>
<dbReference type="GO" id="GO:0030688">
    <property type="term" value="C:preribosome, small subunit precursor"/>
    <property type="evidence" value="ECO:0007669"/>
    <property type="project" value="TreeGrafter"/>
</dbReference>
<organism evidence="8 9">
    <name type="scientific">Peltaster fructicola</name>
    <dbReference type="NCBI Taxonomy" id="286661"/>
    <lineage>
        <taxon>Eukaryota</taxon>
        <taxon>Fungi</taxon>
        <taxon>Dikarya</taxon>
        <taxon>Ascomycota</taxon>
        <taxon>Pezizomycotina</taxon>
        <taxon>Dothideomycetes</taxon>
        <taxon>Dothideomycetes incertae sedis</taxon>
        <taxon>Peltaster</taxon>
    </lineage>
</organism>
<dbReference type="GO" id="GO:0030686">
    <property type="term" value="C:90S preribosome"/>
    <property type="evidence" value="ECO:0007669"/>
    <property type="project" value="TreeGrafter"/>
</dbReference>
<feature type="region of interest" description="Disordered" evidence="7">
    <location>
        <begin position="1"/>
        <end position="49"/>
    </location>
</feature>
<dbReference type="InterPro" id="IPR040000">
    <property type="entry name" value="NOP9"/>
</dbReference>
<gene>
    <name evidence="8" type="ORF">AMS68_005851</name>
</gene>
<dbReference type="GO" id="GO:0000472">
    <property type="term" value="P:endonucleolytic cleavage to generate mature 5'-end of SSU-rRNA from (SSU-rRNA, 5.8S rRNA, LSU-rRNA)"/>
    <property type="evidence" value="ECO:0007669"/>
    <property type="project" value="TreeGrafter"/>
</dbReference>
<evidence type="ECO:0000256" key="5">
    <source>
        <dbReference type="ARBA" id="ARBA00030932"/>
    </source>
</evidence>
<dbReference type="GO" id="GO:0005730">
    <property type="term" value="C:nucleolus"/>
    <property type="evidence" value="ECO:0007669"/>
    <property type="project" value="UniProtKB-SubCell"/>
</dbReference>
<feature type="compositionally biased region" description="Basic and acidic residues" evidence="7">
    <location>
        <begin position="35"/>
        <end position="45"/>
    </location>
</feature>
<dbReference type="SUPFAM" id="SSF48371">
    <property type="entry name" value="ARM repeat"/>
    <property type="match status" value="1"/>
</dbReference>
<evidence type="ECO:0000313" key="9">
    <source>
        <dbReference type="Proteomes" id="UP000503462"/>
    </source>
</evidence>
<keyword evidence="9" id="KW-1185">Reference proteome</keyword>
<dbReference type="InterPro" id="IPR016024">
    <property type="entry name" value="ARM-type_fold"/>
</dbReference>
<comment type="function">
    <text evidence="4">RNA-binding nucleolar protein required for pre-rRNA processing. Involved in production of 18S rRNA and assembly of small ribosomal subunit.</text>
</comment>
<evidence type="ECO:0000256" key="7">
    <source>
        <dbReference type="SAM" id="MobiDB-lite"/>
    </source>
</evidence>
<dbReference type="PANTHER" id="PTHR13102:SF0">
    <property type="entry name" value="NUCLEOLAR PROTEIN 9"/>
    <property type="match status" value="1"/>
</dbReference>
<dbReference type="GO" id="GO:0000447">
    <property type="term" value="P:endonucleolytic cleavage in ITS1 to separate SSU-rRNA from 5.8S rRNA and LSU-rRNA from tricistronic rRNA transcript (SSU-rRNA, 5.8S rRNA, LSU-rRNA)"/>
    <property type="evidence" value="ECO:0007669"/>
    <property type="project" value="TreeGrafter"/>
</dbReference>
<keyword evidence="3" id="KW-0677">Repeat</keyword>
<dbReference type="InterPro" id="IPR011989">
    <property type="entry name" value="ARM-like"/>
</dbReference>
<dbReference type="GO" id="GO:0000056">
    <property type="term" value="P:ribosomal small subunit export from nucleus"/>
    <property type="evidence" value="ECO:0007669"/>
    <property type="project" value="TreeGrafter"/>
</dbReference>